<accession>A0ABW3ZF89</accession>
<dbReference type="SMART" id="SM00448">
    <property type="entry name" value="REC"/>
    <property type="match status" value="1"/>
</dbReference>
<dbReference type="Proteomes" id="UP001597135">
    <property type="component" value="Unassembled WGS sequence"/>
</dbReference>
<protein>
    <submittedName>
        <fullName evidence="4">Response regulator</fullName>
    </submittedName>
</protein>
<evidence type="ECO:0000256" key="2">
    <source>
        <dbReference type="PROSITE-ProRule" id="PRU00169"/>
    </source>
</evidence>
<evidence type="ECO:0000313" key="5">
    <source>
        <dbReference type="Proteomes" id="UP001597135"/>
    </source>
</evidence>
<keyword evidence="5" id="KW-1185">Reference proteome</keyword>
<name>A0ABW3ZF89_9RHOB</name>
<dbReference type="Pfam" id="PF00072">
    <property type="entry name" value="Response_reg"/>
    <property type="match status" value="1"/>
</dbReference>
<organism evidence="4 5">
    <name type="scientific">Litorisediminicola beolgyonensis</name>
    <dbReference type="NCBI Taxonomy" id="1173614"/>
    <lineage>
        <taxon>Bacteria</taxon>
        <taxon>Pseudomonadati</taxon>
        <taxon>Pseudomonadota</taxon>
        <taxon>Alphaproteobacteria</taxon>
        <taxon>Rhodobacterales</taxon>
        <taxon>Paracoccaceae</taxon>
        <taxon>Litorisediminicola</taxon>
    </lineage>
</organism>
<dbReference type="Gene3D" id="3.40.50.2300">
    <property type="match status" value="1"/>
</dbReference>
<evidence type="ECO:0000259" key="3">
    <source>
        <dbReference type="PROSITE" id="PS50110"/>
    </source>
</evidence>
<dbReference type="EMBL" id="JBHTMU010000005">
    <property type="protein sequence ID" value="MFD1341716.1"/>
    <property type="molecule type" value="Genomic_DNA"/>
</dbReference>
<dbReference type="SUPFAM" id="SSF52172">
    <property type="entry name" value="CheY-like"/>
    <property type="match status" value="1"/>
</dbReference>
<dbReference type="InterPro" id="IPR050595">
    <property type="entry name" value="Bact_response_regulator"/>
</dbReference>
<evidence type="ECO:0000256" key="1">
    <source>
        <dbReference type="ARBA" id="ARBA00022553"/>
    </source>
</evidence>
<evidence type="ECO:0000313" key="4">
    <source>
        <dbReference type="EMBL" id="MFD1341716.1"/>
    </source>
</evidence>
<dbReference type="PANTHER" id="PTHR44591">
    <property type="entry name" value="STRESS RESPONSE REGULATOR PROTEIN 1"/>
    <property type="match status" value="1"/>
</dbReference>
<dbReference type="RefSeq" id="WP_386801781.1">
    <property type="nucleotide sequence ID" value="NZ_JBHTMU010000005.1"/>
</dbReference>
<feature type="modified residue" description="4-aspartylphosphate" evidence="2">
    <location>
        <position position="53"/>
    </location>
</feature>
<gene>
    <name evidence="4" type="ORF">ACFQ4E_04715</name>
</gene>
<sequence length="129" mass="13822">MIRVLNLDDDQDLLDIINLSLMVAGRFELIQCQSGPEAIAAAPDFAPDILLLDVMVPGMSGPEVLQAIRALPGLGSVPAIFLTASVQRDEVEGFLEHGASAVIPKPFDPMTLGTQIEAVLQKDRMRLSA</sequence>
<dbReference type="PANTHER" id="PTHR44591:SF3">
    <property type="entry name" value="RESPONSE REGULATORY DOMAIN-CONTAINING PROTEIN"/>
    <property type="match status" value="1"/>
</dbReference>
<dbReference type="InterPro" id="IPR011006">
    <property type="entry name" value="CheY-like_superfamily"/>
</dbReference>
<dbReference type="PROSITE" id="PS50110">
    <property type="entry name" value="RESPONSE_REGULATORY"/>
    <property type="match status" value="1"/>
</dbReference>
<comment type="caution">
    <text evidence="4">The sequence shown here is derived from an EMBL/GenBank/DDBJ whole genome shotgun (WGS) entry which is preliminary data.</text>
</comment>
<keyword evidence="1 2" id="KW-0597">Phosphoprotein</keyword>
<reference evidence="5" key="1">
    <citation type="journal article" date="2019" name="Int. J. Syst. Evol. Microbiol.">
        <title>The Global Catalogue of Microorganisms (GCM) 10K type strain sequencing project: providing services to taxonomists for standard genome sequencing and annotation.</title>
        <authorList>
            <consortium name="The Broad Institute Genomics Platform"/>
            <consortium name="The Broad Institute Genome Sequencing Center for Infectious Disease"/>
            <person name="Wu L."/>
            <person name="Ma J."/>
        </authorList>
    </citation>
    <scope>NUCLEOTIDE SEQUENCE [LARGE SCALE GENOMIC DNA]</scope>
    <source>
        <strain evidence="5">CCUG 62953</strain>
    </source>
</reference>
<feature type="domain" description="Response regulatory" evidence="3">
    <location>
        <begin position="3"/>
        <end position="120"/>
    </location>
</feature>
<proteinExistence type="predicted"/>
<dbReference type="InterPro" id="IPR001789">
    <property type="entry name" value="Sig_transdc_resp-reg_receiver"/>
</dbReference>